<comment type="similarity">
    <text evidence="1 11">Belongs to the thymidine kinase family.</text>
</comment>
<dbReference type="GO" id="GO:0046104">
    <property type="term" value="P:thymidine metabolic process"/>
    <property type="evidence" value="ECO:0007669"/>
    <property type="project" value="TreeGrafter"/>
</dbReference>
<keyword evidence="7 10" id="KW-0067">ATP-binding</keyword>
<evidence type="ECO:0000313" key="13">
    <source>
        <dbReference type="Proteomes" id="UP000535305"/>
    </source>
</evidence>
<dbReference type="SUPFAM" id="SSF52540">
    <property type="entry name" value="P-loop containing nucleoside triphosphate hydrolases"/>
    <property type="match status" value="1"/>
</dbReference>
<keyword evidence="4 10" id="KW-0808">Transferase</keyword>
<protein>
    <recommendedName>
        <fullName evidence="2 10">Thymidine kinase</fullName>
        <ecNumber evidence="2 10">2.7.1.21</ecNumber>
    </recommendedName>
</protein>
<dbReference type="Gene3D" id="3.40.50.300">
    <property type="entry name" value="P-loop containing nucleotide triphosphate hydrolases"/>
    <property type="match status" value="1"/>
</dbReference>
<evidence type="ECO:0000256" key="10">
    <source>
        <dbReference type="RuleBase" id="RU000544"/>
    </source>
</evidence>
<dbReference type="InterPro" id="IPR001267">
    <property type="entry name" value="Thymidine_kinase"/>
</dbReference>
<dbReference type="PANTHER" id="PTHR11441">
    <property type="entry name" value="THYMIDINE KINASE"/>
    <property type="match status" value="1"/>
</dbReference>
<keyword evidence="5 10" id="KW-0547">Nucleotide-binding</keyword>
<dbReference type="GO" id="GO:0005524">
    <property type="term" value="F:ATP binding"/>
    <property type="evidence" value="ECO:0007669"/>
    <property type="project" value="UniProtKB-KW"/>
</dbReference>
<comment type="catalytic activity">
    <reaction evidence="10">
        <text>thymidine + ATP = dTMP + ADP + H(+)</text>
        <dbReference type="Rhea" id="RHEA:19129"/>
        <dbReference type="ChEBI" id="CHEBI:15378"/>
        <dbReference type="ChEBI" id="CHEBI:17748"/>
        <dbReference type="ChEBI" id="CHEBI:30616"/>
        <dbReference type="ChEBI" id="CHEBI:63528"/>
        <dbReference type="ChEBI" id="CHEBI:456216"/>
        <dbReference type="EC" id="2.7.1.21"/>
    </reaction>
</comment>
<feature type="binding site" evidence="9">
    <location>
        <position position="158"/>
    </location>
    <ligand>
        <name>substrate</name>
    </ligand>
</feature>
<evidence type="ECO:0000256" key="2">
    <source>
        <dbReference type="ARBA" id="ARBA00012118"/>
    </source>
</evidence>
<evidence type="ECO:0000256" key="6">
    <source>
        <dbReference type="ARBA" id="ARBA00022777"/>
    </source>
</evidence>
<proteinExistence type="inferred from homology"/>
<evidence type="ECO:0000256" key="4">
    <source>
        <dbReference type="ARBA" id="ARBA00022679"/>
    </source>
</evidence>
<organism evidence="12 13">
    <name type="scientific">Campylobacter upsaliensis</name>
    <dbReference type="NCBI Taxonomy" id="28080"/>
    <lineage>
        <taxon>Bacteria</taxon>
        <taxon>Pseudomonadati</taxon>
        <taxon>Campylobacterota</taxon>
        <taxon>Epsilonproteobacteria</taxon>
        <taxon>Campylobacterales</taxon>
        <taxon>Campylobacteraceae</taxon>
        <taxon>Campylobacter</taxon>
    </lineage>
</organism>
<gene>
    <name evidence="12" type="ORF">CT510_07230</name>
</gene>
<sequence length="171" mass="19906">MLKLILGTMKSGKSLRLLDEAFLLIKKFYPKKANFIIIRNSKDTRDFFTRSSNYEDFIFHFGDEKTSLEPYDFIFIDEVQFFDKSYINQIIKLSFSKDIFVAGLKADVKNKIWANVAKLIPYADDIIYPKAHCDKCGESPACFHPCFHLGNGKIGNDYLVLCRQCYKEDLR</sequence>
<evidence type="ECO:0000256" key="7">
    <source>
        <dbReference type="ARBA" id="ARBA00022840"/>
    </source>
</evidence>
<dbReference type="PANTHER" id="PTHR11441:SF0">
    <property type="entry name" value="THYMIDINE KINASE, CYTOSOLIC"/>
    <property type="match status" value="1"/>
</dbReference>
<evidence type="ECO:0000256" key="8">
    <source>
        <dbReference type="PIRSR" id="PIRSR035805-1"/>
    </source>
</evidence>
<dbReference type="GO" id="GO:0004797">
    <property type="term" value="F:thymidine kinase activity"/>
    <property type="evidence" value="ECO:0007669"/>
    <property type="project" value="UniProtKB-EC"/>
</dbReference>
<dbReference type="EMBL" id="AABVLA010000032">
    <property type="protein sequence ID" value="EAJ1622432.1"/>
    <property type="molecule type" value="Genomic_DNA"/>
</dbReference>
<evidence type="ECO:0000256" key="9">
    <source>
        <dbReference type="PIRSR" id="PIRSR035805-2"/>
    </source>
</evidence>
<evidence type="ECO:0000256" key="11">
    <source>
        <dbReference type="RuleBase" id="RU004165"/>
    </source>
</evidence>
<evidence type="ECO:0000256" key="5">
    <source>
        <dbReference type="ARBA" id="ARBA00022741"/>
    </source>
</evidence>
<dbReference type="EC" id="2.7.1.21" evidence="2 10"/>
<dbReference type="Proteomes" id="UP000535305">
    <property type="component" value="Unassembled WGS sequence"/>
</dbReference>
<dbReference type="PIRSF" id="PIRSF035805">
    <property type="entry name" value="TK_cell"/>
    <property type="match status" value="1"/>
</dbReference>
<evidence type="ECO:0000256" key="1">
    <source>
        <dbReference type="ARBA" id="ARBA00007587"/>
    </source>
</evidence>
<accession>A0A7U8G978</accession>
<feature type="active site" description="Proton acceptor" evidence="8">
    <location>
        <position position="78"/>
    </location>
</feature>
<comment type="caution">
    <text evidence="12">The sequence shown here is derived from an EMBL/GenBank/DDBJ whole genome shotgun (WGS) entry which is preliminary data.</text>
</comment>
<evidence type="ECO:0000313" key="12">
    <source>
        <dbReference type="EMBL" id="EAJ1622432.1"/>
    </source>
</evidence>
<reference evidence="12 13" key="1">
    <citation type="submission" date="2018-06" db="EMBL/GenBank/DDBJ databases">
        <authorList>
            <consortium name="PulseNet: The National Subtyping Network for Foodborne Disease Surveillance"/>
            <person name="Tarr C.L."/>
            <person name="Trees E."/>
            <person name="Katz L.S."/>
            <person name="Carleton-Romer H.A."/>
            <person name="Stroika S."/>
            <person name="Kucerova Z."/>
            <person name="Roache K.F."/>
            <person name="Sabol A.L."/>
            <person name="Besser J."/>
            <person name="Gerner-Smidt P."/>
        </authorList>
    </citation>
    <scope>NUCLEOTIDE SEQUENCE [LARGE SCALE GENOMIC DNA]</scope>
    <source>
        <strain evidence="12 13">PNUSAC003104</strain>
    </source>
</reference>
<dbReference type="Pfam" id="PF00265">
    <property type="entry name" value="TK"/>
    <property type="match status" value="1"/>
</dbReference>
<dbReference type="AlphaFoldDB" id="A0A7U8G978"/>
<keyword evidence="13" id="KW-1185">Reference proteome</keyword>
<name>A0A7U8G978_CAMUP</name>
<dbReference type="GO" id="GO:0071897">
    <property type="term" value="P:DNA biosynthetic process"/>
    <property type="evidence" value="ECO:0007669"/>
    <property type="project" value="UniProtKB-KW"/>
</dbReference>
<evidence type="ECO:0000256" key="3">
    <source>
        <dbReference type="ARBA" id="ARBA00022634"/>
    </source>
</evidence>
<keyword evidence="3 10" id="KW-0237">DNA synthesis</keyword>
<dbReference type="InterPro" id="IPR027417">
    <property type="entry name" value="P-loop_NTPase"/>
</dbReference>
<keyword evidence="6 10" id="KW-0418">Kinase</keyword>